<gene>
    <name evidence="1" type="ORF">JOE57_003647</name>
</gene>
<sequence length="926" mass="97674">MSPFRGSPTLLLIRPADHVILSVNWTGLRLETSTSGEAPFLVAADAGATLLVTFPPQHLAEETLAESGTPTLSAPVAGPGSDVPVCRALLSGPSRLSVRLPAGTVVRASVAGFLDALAAGSVQPSPSPPTDADTAVEVPWRMVWAPGSAVPSGRVRVVPASRPDSATSGASLWQARLIDAGDAAPTAPLLTAPLLTCIDPTMAGSPDPPFRIPLGRLDRVSLAREAARIPARAERIELTAVGASLQATGLWPGFEWEQSVALGRDMRVRTLARGAMFPFGHRAEFLELTMRSFDPAMAQAAALRTRLVLVVTEPVRTPTADLSFPFGAVTVVSTVVDNLDPVPGTGRVSFFRPMRGGVPVLFDVELANPSQPASAALPMIFVANVSESTSLGDERLIDPGLIRQVSAAYGQVRVALKSPAALDLVGASTPAPGDVHEVHALTLGGARDADQFVPQLSGLQVGLPAVRTLLDDTATREVKFAERYLRGGDGHDALLELVDSTIKINFVGRTERSGGLVAPQYVANALSRTVGPVSLQALPDPVSGLIQPGNLFGPDASLLGFKLRDLLGPLPNKSPRITSSLRAGQIPEVSMTWTDVKFDPRPPLPMFIANPQTRLSELTVTSSGDSTTTLCVINNFDLLMPPVGPQVLRLHFGSITFEQHNGQTPAVNVRGVEARFLGVLQLLEELQHFVDLGAAGPYLDLSRTGVTARYSLPLPPVAAGAFVLRNIVFRAAITVPFNGDPVTLELAFASRREPFVLTVLAFGGGGYVELAMDHTGLTRLEAALEFGAVIALDFVVASAEVHALGGIRFAIQPGGSVSLTGYLRIGGSVDILGLVSVSVELRIELSYQAESKALVGRATLVVEIDLTLWSDSVELDSGEWVLAGGASPLEEAIPFAALGGATEHDRDLQRWKDYRAAFAHHDTDST</sequence>
<evidence type="ECO:0000313" key="1">
    <source>
        <dbReference type="EMBL" id="MBM7800726.1"/>
    </source>
</evidence>
<dbReference type="Proteomes" id="UP000704762">
    <property type="component" value="Unassembled WGS sequence"/>
</dbReference>
<name>A0ABS2RNY8_9ACTN</name>
<protein>
    <submittedName>
        <fullName evidence="1">Uncharacterized protein</fullName>
    </submittedName>
</protein>
<comment type="caution">
    <text evidence="1">The sequence shown here is derived from an EMBL/GenBank/DDBJ whole genome shotgun (WGS) entry which is preliminary data.</text>
</comment>
<accession>A0ABS2RNY8</accession>
<evidence type="ECO:0000313" key="2">
    <source>
        <dbReference type="Proteomes" id="UP000704762"/>
    </source>
</evidence>
<proteinExistence type="predicted"/>
<keyword evidence="2" id="KW-1185">Reference proteome</keyword>
<dbReference type="EMBL" id="JAFBCF010000001">
    <property type="protein sequence ID" value="MBM7800726.1"/>
    <property type="molecule type" value="Genomic_DNA"/>
</dbReference>
<reference evidence="1 2" key="1">
    <citation type="submission" date="2021-01" db="EMBL/GenBank/DDBJ databases">
        <title>Sequencing the genomes of 1000 actinobacteria strains.</title>
        <authorList>
            <person name="Klenk H.-P."/>
        </authorList>
    </citation>
    <scope>NUCLEOTIDE SEQUENCE [LARGE SCALE GENOMIC DNA]</scope>
    <source>
        <strain evidence="1 2">DSM 18662</strain>
    </source>
</reference>
<organism evidence="1 2">
    <name type="scientific">Microlunatus panaciterrae</name>
    <dbReference type="NCBI Taxonomy" id="400768"/>
    <lineage>
        <taxon>Bacteria</taxon>
        <taxon>Bacillati</taxon>
        <taxon>Actinomycetota</taxon>
        <taxon>Actinomycetes</taxon>
        <taxon>Propionibacteriales</taxon>
        <taxon>Propionibacteriaceae</taxon>
        <taxon>Microlunatus</taxon>
    </lineage>
</organism>
<dbReference type="RefSeq" id="WP_204920072.1">
    <property type="nucleotide sequence ID" value="NZ_BAAAQP010000003.1"/>
</dbReference>